<dbReference type="EMBL" id="BAAARV010000062">
    <property type="protein sequence ID" value="GAA2365555.1"/>
    <property type="molecule type" value="Genomic_DNA"/>
</dbReference>
<dbReference type="Proteomes" id="UP001501444">
    <property type="component" value="Unassembled WGS sequence"/>
</dbReference>
<dbReference type="PROSITE" id="PS51707">
    <property type="entry name" value="CYTH"/>
    <property type="match status" value="1"/>
</dbReference>
<evidence type="ECO:0000259" key="2">
    <source>
        <dbReference type="PROSITE" id="PS51707"/>
    </source>
</evidence>
<feature type="region of interest" description="Disordered" evidence="1">
    <location>
        <begin position="378"/>
        <end position="399"/>
    </location>
</feature>
<dbReference type="InterPro" id="IPR023577">
    <property type="entry name" value="CYTH_domain"/>
</dbReference>
<reference evidence="5" key="1">
    <citation type="journal article" date="2019" name="Int. J. Syst. Evol. Microbiol.">
        <title>The Global Catalogue of Microorganisms (GCM) 10K type strain sequencing project: providing services to taxonomists for standard genome sequencing and annotation.</title>
        <authorList>
            <consortium name="The Broad Institute Genomics Platform"/>
            <consortium name="The Broad Institute Genome Sequencing Center for Infectious Disease"/>
            <person name="Wu L."/>
            <person name="Ma J."/>
        </authorList>
    </citation>
    <scope>NUCLEOTIDE SEQUENCE [LARGE SCALE GENOMIC DNA]</scope>
    <source>
        <strain evidence="5">JCM 3272</strain>
    </source>
</reference>
<dbReference type="SUPFAM" id="SSF55154">
    <property type="entry name" value="CYTH-like phosphatases"/>
    <property type="match status" value="1"/>
</dbReference>
<dbReference type="CDD" id="cd07374">
    <property type="entry name" value="CYTH-like_Pase"/>
    <property type="match status" value="1"/>
</dbReference>
<protein>
    <submittedName>
        <fullName evidence="4">CYTH and CHAD domain-containing protein</fullName>
    </submittedName>
</protein>
<feature type="domain" description="CYTH" evidence="2">
    <location>
        <begin position="4"/>
        <end position="197"/>
    </location>
</feature>
<evidence type="ECO:0000313" key="4">
    <source>
        <dbReference type="EMBL" id="GAA2365555.1"/>
    </source>
</evidence>
<dbReference type="SMART" id="SM00880">
    <property type="entry name" value="CHAD"/>
    <property type="match status" value="1"/>
</dbReference>
<name>A0ABP5U0Z2_9ACTN</name>
<feature type="region of interest" description="Disordered" evidence="1">
    <location>
        <begin position="183"/>
        <end position="203"/>
    </location>
</feature>
<proteinExistence type="predicted"/>
<comment type="caution">
    <text evidence="4">The sequence shown here is derived from an EMBL/GenBank/DDBJ whole genome shotgun (WGS) entry which is preliminary data.</text>
</comment>
<evidence type="ECO:0000259" key="3">
    <source>
        <dbReference type="PROSITE" id="PS51708"/>
    </source>
</evidence>
<dbReference type="InterPro" id="IPR038186">
    <property type="entry name" value="CHAD_dom_sf"/>
</dbReference>
<dbReference type="PANTHER" id="PTHR39339:SF1">
    <property type="entry name" value="CHAD DOMAIN-CONTAINING PROTEIN"/>
    <property type="match status" value="1"/>
</dbReference>
<dbReference type="Gene3D" id="2.40.320.10">
    <property type="entry name" value="Hypothetical Protein Pfu-838710-001"/>
    <property type="match status" value="1"/>
</dbReference>
<dbReference type="SMART" id="SM01118">
    <property type="entry name" value="CYTH"/>
    <property type="match status" value="1"/>
</dbReference>
<dbReference type="PANTHER" id="PTHR39339">
    <property type="entry name" value="SLR1444 PROTEIN"/>
    <property type="match status" value="1"/>
</dbReference>
<dbReference type="InterPro" id="IPR033469">
    <property type="entry name" value="CYTH-like_dom_sf"/>
</dbReference>
<dbReference type="Gene3D" id="1.40.20.10">
    <property type="entry name" value="CHAD domain"/>
    <property type="match status" value="1"/>
</dbReference>
<dbReference type="PROSITE" id="PS51708">
    <property type="entry name" value="CHAD"/>
    <property type="match status" value="1"/>
</dbReference>
<evidence type="ECO:0000256" key="1">
    <source>
        <dbReference type="SAM" id="MobiDB-lite"/>
    </source>
</evidence>
<dbReference type="InterPro" id="IPR007899">
    <property type="entry name" value="CHAD_dom"/>
</dbReference>
<gene>
    <name evidence="4" type="ORF">GCM10010170_064030</name>
</gene>
<dbReference type="RefSeq" id="WP_344616289.1">
    <property type="nucleotide sequence ID" value="NZ_BAAARV010000062.1"/>
</dbReference>
<dbReference type="Pfam" id="PF01928">
    <property type="entry name" value="CYTH"/>
    <property type="match status" value="1"/>
</dbReference>
<evidence type="ECO:0000313" key="5">
    <source>
        <dbReference type="Proteomes" id="UP001501444"/>
    </source>
</evidence>
<sequence>MAGKLEVERKYELPDGFTLPDLRGIGGVATVGEPDDQRLDAVYYDTDALHLARGRVTLRRRSGGHDAGWHLKRPSGGERSELQVPANNRHRTPPRAVTDQIRALARGEALTPVARIRTHRVERELKAADGRTLALVADDRVTTESLRSGRAREWHELEIELVDGGGAALARLDAALRRAGARPAKSPSKLAQALGKEYPPPAPLRLRGSKARKALAAYLAAQRDALIEHDPQVREGDVEAVHKMRVATRRLRSTLRSFAPVLSGDLDALHDEIKWVTGLLGEVRDCDVMGERLAGLVAGVPAELVLGPVSARITSLLAARSAKAREALTAGLDSPRYTTLLNDIDALVTRTAEPDRIPSRRILRRARKALDRADGRLAAAERADGRRTRPGMPTPDERLHEARKAYKRARYAAELVAPVAGKRATKLADRLTDLQDVLGAHQDALVTGDLLRQYAIGAHGAGENGFTYGLLHARTDEHGRQALLALGETKGKARKAKKALFG</sequence>
<dbReference type="Pfam" id="PF05235">
    <property type="entry name" value="CHAD"/>
    <property type="match status" value="1"/>
</dbReference>
<keyword evidence="5" id="KW-1185">Reference proteome</keyword>
<feature type="domain" description="CHAD" evidence="3">
    <location>
        <begin position="208"/>
        <end position="495"/>
    </location>
</feature>
<feature type="compositionally biased region" description="Basic and acidic residues" evidence="1">
    <location>
        <begin position="378"/>
        <end position="387"/>
    </location>
</feature>
<organism evidence="4 5">
    <name type="scientific">Dactylosporangium salmoneum</name>
    <dbReference type="NCBI Taxonomy" id="53361"/>
    <lineage>
        <taxon>Bacteria</taxon>
        <taxon>Bacillati</taxon>
        <taxon>Actinomycetota</taxon>
        <taxon>Actinomycetes</taxon>
        <taxon>Micromonosporales</taxon>
        <taxon>Micromonosporaceae</taxon>
        <taxon>Dactylosporangium</taxon>
    </lineage>
</organism>
<feature type="compositionally biased region" description="Basic and acidic residues" evidence="1">
    <location>
        <begin position="63"/>
        <end position="81"/>
    </location>
</feature>
<accession>A0ABP5U0Z2</accession>
<feature type="region of interest" description="Disordered" evidence="1">
    <location>
        <begin position="62"/>
        <end position="94"/>
    </location>
</feature>